<keyword evidence="4" id="KW-0597">Phosphoprotein</keyword>
<proteinExistence type="predicted"/>
<evidence type="ECO:0000313" key="20">
    <source>
        <dbReference type="EMBL" id="CDQ73349.1"/>
    </source>
</evidence>
<dbReference type="GO" id="GO:0008076">
    <property type="term" value="C:voltage-gated potassium channel complex"/>
    <property type="evidence" value="ECO:0007669"/>
    <property type="project" value="TreeGrafter"/>
</dbReference>
<evidence type="ECO:0000259" key="19">
    <source>
        <dbReference type="PROSITE" id="PS50113"/>
    </source>
</evidence>
<evidence type="ECO:0000256" key="5">
    <source>
        <dbReference type="ARBA" id="ARBA00022692"/>
    </source>
</evidence>
<dbReference type="InterPro" id="IPR000700">
    <property type="entry name" value="PAS-assoc_C"/>
</dbReference>
<dbReference type="Pfam" id="PF00027">
    <property type="entry name" value="cNMP_binding"/>
    <property type="match status" value="1"/>
</dbReference>
<dbReference type="FunFam" id="2.60.120.10:FF:000009">
    <property type="entry name" value="Potassium voltage-gated channel subfamily H member 1"/>
    <property type="match status" value="1"/>
</dbReference>
<dbReference type="Gene3D" id="2.60.120.10">
    <property type="entry name" value="Jelly Rolls"/>
    <property type="match status" value="1"/>
</dbReference>
<evidence type="ECO:0008006" key="22">
    <source>
        <dbReference type="Google" id="ProtNLM"/>
    </source>
</evidence>
<evidence type="ECO:0000256" key="15">
    <source>
        <dbReference type="ARBA" id="ARBA00034430"/>
    </source>
</evidence>
<dbReference type="NCBIfam" id="TIGR00229">
    <property type="entry name" value="sensory_box"/>
    <property type="match status" value="1"/>
</dbReference>
<dbReference type="PRINTS" id="PR01464">
    <property type="entry name" value="EAGCHANNEL"/>
</dbReference>
<evidence type="ECO:0000313" key="21">
    <source>
        <dbReference type="Proteomes" id="UP000193380"/>
    </source>
</evidence>
<keyword evidence="14" id="KW-0407">Ion channel</keyword>
<dbReference type="InterPro" id="IPR035965">
    <property type="entry name" value="PAS-like_dom_sf"/>
</dbReference>
<keyword evidence="7" id="KW-0112">Calmodulin-binding</keyword>
<dbReference type="Pfam" id="PF07885">
    <property type="entry name" value="Ion_trans_2"/>
    <property type="match status" value="1"/>
</dbReference>
<evidence type="ECO:0000256" key="14">
    <source>
        <dbReference type="ARBA" id="ARBA00023303"/>
    </source>
</evidence>
<evidence type="ECO:0000256" key="7">
    <source>
        <dbReference type="ARBA" id="ARBA00022860"/>
    </source>
</evidence>
<dbReference type="InterPro" id="IPR000595">
    <property type="entry name" value="cNMP-bd_dom"/>
</dbReference>
<keyword evidence="10 16" id="KW-1133">Transmembrane helix</keyword>
<dbReference type="PaxDb" id="8022-A0A060X7S1"/>
<dbReference type="CDD" id="cd00130">
    <property type="entry name" value="PAS"/>
    <property type="match status" value="1"/>
</dbReference>
<evidence type="ECO:0000256" key="6">
    <source>
        <dbReference type="ARBA" id="ARBA00022826"/>
    </source>
</evidence>
<comment type="catalytic activity">
    <reaction evidence="15">
        <text>K(+)(in) = K(+)(out)</text>
        <dbReference type="Rhea" id="RHEA:29463"/>
        <dbReference type="ChEBI" id="CHEBI:29103"/>
    </reaction>
</comment>
<dbReference type="GO" id="GO:0005251">
    <property type="term" value="F:delayed rectifier potassium channel activity"/>
    <property type="evidence" value="ECO:0007669"/>
    <property type="project" value="TreeGrafter"/>
</dbReference>
<dbReference type="InterPro" id="IPR003938">
    <property type="entry name" value="K_chnl_volt-dep_EAG/ELK/ERG"/>
</dbReference>
<keyword evidence="2" id="KW-0813">Transport</keyword>
<dbReference type="InterPro" id="IPR001610">
    <property type="entry name" value="PAC"/>
</dbReference>
<evidence type="ECO:0000256" key="11">
    <source>
        <dbReference type="ARBA" id="ARBA00023065"/>
    </source>
</evidence>
<keyword evidence="8" id="KW-0851">Voltage-gated channel</keyword>
<dbReference type="PRINTS" id="PR01463">
    <property type="entry name" value="EAGCHANLFMLY"/>
</dbReference>
<dbReference type="InterPro" id="IPR003949">
    <property type="entry name" value="K_chnl_volt-dep_EAG"/>
</dbReference>
<evidence type="ECO:0000256" key="3">
    <source>
        <dbReference type="ARBA" id="ARBA00022538"/>
    </source>
</evidence>
<feature type="domain" description="PAC" evidence="19">
    <location>
        <begin position="91"/>
        <end position="143"/>
    </location>
</feature>
<dbReference type="PANTHER" id="PTHR10217:SF530">
    <property type="entry name" value="POTASSIUM VOLTAGE-GATED CHANNEL SUBFAMILY H MEMBER 1"/>
    <property type="match status" value="1"/>
</dbReference>
<dbReference type="GO" id="GO:0005516">
    <property type="term" value="F:calmodulin binding"/>
    <property type="evidence" value="ECO:0007669"/>
    <property type="project" value="UniProtKB-KW"/>
</dbReference>
<dbReference type="EMBL" id="FR904897">
    <property type="protein sequence ID" value="CDQ73349.1"/>
    <property type="molecule type" value="Genomic_DNA"/>
</dbReference>
<dbReference type="FunFam" id="1.10.1200.260:FF:000003">
    <property type="entry name" value="Potassium voltage-gated channel subfamily H member 1"/>
    <property type="match status" value="1"/>
</dbReference>
<dbReference type="Gene3D" id="1.10.1200.260">
    <property type="match status" value="1"/>
</dbReference>
<dbReference type="InterPro" id="IPR013099">
    <property type="entry name" value="K_chnl_dom"/>
</dbReference>
<evidence type="ECO:0000256" key="13">
    <source>
        <dbReference type="ARBA" id="ARBA00023180"/>
    </source>
</evidence>
<reference evidence="20" key="1">
    <citation type="journal article" date="2014" name="Nat. Commun.">
        <title>The rainbow trout genome provides novel insights into evolution after whole-genome duplication in vertebrates.</title>
        <authorList>
            <person name="Berthelot C."/>
            <person name="Brunet F."/>
            <person name="Chalopin D."/>
            <person name="Juanchich A."/>
            <person name="Bernard M."/>
            <person name="Noel B."/>
            <person name="Bento P."/>
            <person name="Da Silva C."/>
            <person name="Labadie K."/>
            <person name="Alberti A."/>
            <person name="Aury J.M."/>
            <person name="Louis A."/>
            <person name="Dehais P."/>
            <person name="Bardou P."/>
            <person name="Montfort J."/>
            <person name="Klopp C."/>
            <person name="Cabau C."/>
            <person name="Gaspin C."/>
            <person name="Thorgaard G.H."/>
            <person name="Boussaha M."/>
            <person name="Quillet E."/>
            <person name="Guyomard R."/>
            <person name="Galiana D."/>
            <person name="Bobe J."/>
            <person name="Volff J.N."/>
            <person name="Genet C."/>
            <person name="Wincker P."/>
            <person name="Jaillon O."/>
            <person name="Roest Crollius H."/>
            <person name="Guiguen Y."/>
        </authorList>
    </citation>
    <scope>NUCLEOTIDE SEQUENCE [LARGE SCALE GENOMIC DNA]</scope>
</reference>
<dbReference type="SMART" id="SM00086">
    <property type="entry name" value="PAC"/>
    <property type="match status" value="1"/>
</dbReference>
<evidence type="ECO:0000256" key="2">
    <source>
        <dbReference type="ARBA" id="ARBA00022448"/>
    </source>
</evidence>
<dbReference type="InterPro" id="IPR050818">
    <property type="entry name" value="KCNH_animal-type"/>
</dbReference>
<keyword evidence="6" id="KW-0631">Potassium channel</keyword>
<dbReference type="PANTHER" id="PTHR10217">
    <property type="entry name" value="VOLTAGE AND LIGAND GATED POTASSIUM CHANNEL"/>
    <property type="match status" value="1"/>
</dbReference>
<comment type="subcellular location">
    <subcellularLocation>
        <location evidence="1">Membrane</location>
        <topology evidence="1">Multi-pass membrane protein</topology>
    </subcellularLocation>
</comment>
<organism evidence="20 21">
    <name type="scientific">Oncorhynchus mykiss</name>
    <name type="common">Rainbow trout</name>
    <name type="synonym">Salmo gairdneri</name>
    <dbReference type="NCBI Taxonomy" id="8022"/>
    <lineage>
        <taxon>Eukaryota</taxon>
        <taxon>Metazoa</taxon>
        <taxon>Chordata</taxon>
        <taxon>Craniata</taxon>
        <taxon>Vertebrata</taxon>
        <taxon>Euteleostomi</taxon>
        <taxon>Actinopterygii</taxon>
        <taxon>Neopterygii</taxon>
        <taxon>Teleostei</taxon>
        <taxon>Protacanthopterygii</taxon>
        <taxon>Salmoniformes</taxon>
        <taxon>Salmonidae</taxon>
        <taxon>Salmoninae</taxon>
        <taxon>Oncorhynchus</taxon>
    </lineage>
</organism>
<dbReference type="SMART" id="SM00100">
    <property type="entry name" value="cNMP"/>
    <property type="match status" value="1"/>
</dbReference>
<dbReference type="Proteomes" id="UP000193380">
    <property type="component" value="Unassembled WGS sequence"/>
</dbReference>
<evidence type="ECO:0000259" key="17">
    <source>
        <dbReference type="PROSITE" id="PS50042"/>
    </source>
</evidence>
<keyword evidence="9" id="KW-0630">Potassium</keyword>
<evidence type="ECO:0000256" key="12">
    <source>
        <dbReference type="ARBA" id="ARBA00023136"/>
    </source>
</evidence>
<evidence type="ECO:0000256" key="9">
    <source>
        <dbReference type="ARBA" id="ARBA00022958"/>
    </source>
</evidence>
<dbReference type="Gene3D" id="1.10.287.70">
    <property type="match status" value="1"/>
</dbReference>
<protein>
    <recommendedName>
        <fullName evidence="22">Potassium voltage-gated channel subfamily H member 1</fullName>
    </recommendedName>
</protein>
<dbReference type="GO" id="GO:0042391">
    <property type="term" value="P:regulation of membrane potential"/>
    <property type="evidence" value="ECO:0007669"/>
    <property type="project" value="TreeGrafter"/>
</dbReference>
<feature type="transmembrane region" description="Helical" evidence="16">
    <location>
        <begin position="362"/>
        <end position="386"/>
    </location>
</feature>
<evidence type="ECO:0000256" key="16">
    <source>
        <dbReference type="SAM" id="Phobius"/>
    </source>
</evidence>
<dbReference type="AlphaFoldDB" id="A0A060X7S1"/>
<dbReference type="PROSITE" id="PS50113">
    <property type="entry name" value="PAC"/>
    <property type="match status" value="1"/>
</dbReference>
<name>A0A060X7S1_ONCMY</name>
<keyword evidence="3" id="KW-0633">Potassium transport</keyword>
<dbReference type="Gene3D" id="3.30.450.20">
    <property type="entry name" value="PAS domain"/>
    <property type="match status" value="1"/>
</dbReference>
<evidence type="ECO:0000256" key="1">
    <source>
        <dbReference type="ARBA" id="ARBA00004141"/>
    </source>
</evidence>
<dbReference type="SUPFAM" id="SSF55785">
    <property type="entry name" value="PYP-like sensor domain (PAS domain)"/>
    <property type="match status" value="1"/>
</dbReference>
<feature type="domain" description="PAS" evidence="18">
    <location>
        <begin position="12"/>
        <end position="92"/>
    </location>
</feature>
<dbReference type="Pfam" id="PF13426">
    <property type="entry name" value="PAS_9"/>
    <property type="match status" value="1"/>
</dbReference>
<evidence type="ECO:0000259" key="18">
    <source>
        <dbReference type="PROSITE" id="PS50112"/>
    </source>
</evidence>
<dbReference type="InterPro" id="IPR018490">
    <property type="entry name" value="cNMP-bd_dom_sf"/>
</dbReference>
<sequence length="606" mass="68178">MAGGRRGLVAPQNTFLENIVRRSNDTNFVLGNAQIVDWPIVYSNDGFCKLSGYHRAEVMQKSSTCSFMYGELTDKDTSEKVRLTFENYEMNSFEILMYKKNRTPVWFFVKIAPIRNEQEKVVLFLCTFSDITAFKQPIEDETSKGWGKFARLTRALTSSRGVLQQLQPTVHKGENVHKHSRLAELGRVCVCVRVCVCGMTHTIVIPFGYGGGMCASAVNPFVSVLFCDYRDARNDNTHTLMYKHTDAHTHTIYGYAESKQHSGPISATTKSVEAQGSTSPLYSIGDYEVIDEETGILRTDSWLYMLGETVGSPYRFNASGTGKWEGGPNKDSVYITSLYFTMTSLTSIGFGNIAPTTDGEKIFAVAMMMIGSLLYATIFGNVTTIFQQMYANTNRYHEMLNSVRDFLKLYQVPKGLSERVMDYIASTWSMSRGIDTEKVLQICPKDMRADICVHLNRKVFKEHPAFRLASDGCLRALAMEFQTIHCAPGDLIYHAGESVDSLCFVVSGSLEVIQDDEVVAILGKGDVFGDVFWKEVTLTQACANVRALTYCDLHVIKRDALQKVLEFYTAFSNHFSRNLLLTYNLRKRVSVIFWSTQFSFSLVEPA</sequence>
<feature type="domain" description="Cyclic nucleotide-binding" evidence="17">
    <location>
        <begin position="478"/>
        <end position="565"/>
    </location>
</feature>
<dbReference type="PROSITE" id="PS50042">
    <property type="entry name" value="CNMP_BINDING_3"/>
    <property type="match status" value="1"/>
</dbReference>
<dbReference type="FunFam" id="3.30.450.20:FF:000009">
    <property type="entry name" value="Potassium voltage-gated channel subfamily H member 1"/>
    <property type="match status" value="1"/>
</dbReference>
<dbReference type="InterPro" id="IPR000014">
    <property type="entry name" value="PAS"/>
</dbReference>
<dbReference type="PROSITE" id="PS50112">
    <property type="entry name" value="PAS"/>
    <property type="match status" value="1"/>
</dbReference>
<evidence type="ECO:0000256" key="8">
    <source>
        <dbReference type="ARBA" id="ARBA00022882"/>
    </source>
</evidence>
<keyword evidence="11" id="KW-0406">Ion transport</keyword>
<keyword evidence="13" id="KW-0325">Glycoprotein</keyword>
<dbReference type="SUPFAM" id="SSF51206">
    <property type="entry name" value="cAMP-binding domain-like"/>
    <property type="match status" value="1"/>
</dbReference>
<gene>
    <name evidence="20" type="ORF">GSONMT00023462001</name>
</gene>
<dbReference type="SUPFAM" id="SSF81324">
    <property type="entry name" value="Voltage-gated potassium channels"/>
    <property type="match status" value="1"/>
</dbReference>
<dbReference type="CDD" id="cd00038">
    <property type="entry name" value="CAP_ED"/>
    <property type="match status" value="1"/>
</dbReference>
<dbReference type="InterPro" id="IPR014710">
    <property type="entry name" value="RmlC-like_jellyroll"/>
</dbReference>
<evidence type="ECO:0000256" key="10">
    <source>
        <dbReference type="ARBA" id="ARBA00022989"/>
    </source>
</evidence>
<dbReference type="STRING" id="8022.A0A060X7S1"/>
<keyword evidence="12 16" id="KW-0472">Membrane</keyword>
<reference evidence="20" key="2">
    <citation type="submission" date="2014-03" db="EMBL/GenBank/DDBJ databases">
        <authorList>
            <person name="Genoscope - CEA"/>
        </authorList>
    </citation>
    <scope>NUCLEOTIDE SEQUENCE</scope>
</reference>
<evidence type="ECO:0000256" key="4">
    <source>
        <dbReference type="ARBA" id="ARBA00022553"/>
    </source>
</evidence>
<keyword evidence="5 16" id="KW-0812">Transmembrane</keyword>
<accession>A0A060X7S1</accession>